<feature type="transmembrane region" description="Helical" evidence="2">
    <location>
        <begin position="165"/>
        <end position="192"/>
    </location>
</feature>
<evidence type="ECO:0000313" key="4">
    <source>
        <dbReference type="Proteomes" id="UP001155241"/>
    </source>
</evidence>
<feature type="transmembrane region" description="Helical" evidence="2">
    <location>
        <begin position="204"/>
        <end position="223"/>
    </location>
</feature>
<dbReference type="CDD" id="cd03497">
    <property type="entry name" value="SQR_TypeB_1_TM"/>
    <property type="match status" value="1"/>
</dbReference>
<reference evidence="3" key="1">
    <citation type="submission" date="2022-06" db="EMBL/GenBank/DDBJ databases">
        <title>Aeoliella straminimaris, a novel planctomycete from sediments.</title>
        <authorList>
            <person name="Vitorino I.R."/>
            <person name="Lage O.M."/>
        </authorList>
    </citation>
    <scope>NUCLEOTIDE SEQUENCE</scope>
    <source>
        <strain evidence="3">ICT_H6.2</strain>
    </source>
</reference>
<keyword evidence="2" id="KW-0812">Transmembrane</keyword>
<gene>
    <name evidence="3" type="ORF">NG895_04085</name>
</gene>
<protein>
    <submittedName>
        <fullName evidence="3">Succinate dehydrogenase cytochrome b558 subunit</fullName>
    </submittedName>
</protein>
<accession>A0A9X2JEW0</accession>
<proteinExistence type="predicted"/>
<dbReference type="SUPFAM" id="SSF81343">
    <property type="entry name" value="Fumarate reductase respiratory complex transmembrane subunits"/>
    <property type="match status" value="1"/>
</dbReference>
<sequence length="289" mass="32076">MAGTEPSFFVRHEFLIRRLHSLTGIIFGGYVCVHLFVNASIVGGAQAFQKNVLAIHSMGGILPLVEWVFIFLPILFHMFVGIGITVGMIPNNKNYPYEANWRYTLQRATGLYLFLFILWHVFQTHGWFHFDWWLNVAERWGGAQFSPYNAASSIGLIMQNMLVSLLYALGVLAAAFHLFNGVWTAGITWGIWTRPHAQANALKVCLAASVLLGAVGLSAIWGARKIGSSEESIKQAEAIENEMYTVQVEAGLIPPTEHKRAHHADSDETPELTATPASDENPTHPSDED</sequence>
<dbReference type="InterPro" id="IPR016002">
    <property type="entry name" value="Succ_DH_cyt_b558_Firmicute"/>
</dbReference>
<dbReference type="InterPro" id="IPR034804">
    <property type="entry name" value="SQR/QFR_C/D"/>
</dbReference>
<name>A0A9X2JEW0_9BACT</name>
<keyword evidence="2" id="KW-1133">Transmembrane helix</keyword>
<dbReference type="AlphaFoldDB" id="A0A9X2JEW0"/>
<dbReference type="RefSeq" id="WP_252851176.1">
    <property type="nucleotide sequence ID" value="NZ_JAMXLR010000017.1"/>
</dbReference>
<dbReference type="EMBL" id="JAMXLR010000017">
    <property type="protein sequence ID" value="MCO6043076.1"/>
    <property type="molecule type" value="Genomic_DNA"/>
</dbReference>
<dbReference type="GO" id="GO:0016020">
    <property type="term" value="C:membrane"/>
    <property type="evidence" value="ECO:0007669"/>
    <property type="project" value="InterPro"/>
</dbReference>
<keyword evidence="4" id="KW-1185">Reference proteome</keyword>
<feature type="transmembrane region" description="Helical" evidence="2">
    <location>
        <begin position="21"/>
        <end position="47"/>
    </location>
</feature>
<keyword evidence="2" id="KW-0472">Membrane</keyword>
<feature type="transmembrane region" description="Helical" evidence="2">
    <location>
        <begin position="67"/>
        <end position="89"/>
    </location>
</feature>
<dbReference type="Proteomes" id="UP001155241">
    <property type="component" value="Unassembled WGS sequence"/>
</dbReference>
<evidence type="ECO:0000256" key="2">
    <source>
        <dbReference type="SAM" id="Phobius"/>
    </source>
</evidence>
<organism evidence="3 4">
    <name type="scientific">Aeoliella straminimaris</name>
    <dbReference type="NCBI Taxonomy" id="2954799"/>
    <lineage>
        <taxon>Bacteria</taxon>
        <taxon>Pseudomonadati</taxon>
        <taxon>Planctomycetota</taxon>
        <taxon>Planctomycetia</taxon>
        <taxon>Pirellulales</taxon>
        <taxon>Lacipirellulaceae</taxon>
        <taxon>Aeoliella</taxon>
    </lineage>
</organism>
<evidence type="ECO:0000313" key="3">
    <source>
        <dbReference type="EMBL" id="MCO6043076.1"/>
    </source>
</evidence>
<feature type="transmembrane region" description="Helical" evidence="2">
    <location>
        <begin position="110"/>
        <end position="130"/>
    </location>
</feature>
<dbReference type="Gene3D" id="1.20.1300.10">
    <property type="entry name" value="Fumarate reductase/succinate dehydrogenase, transmembrane subunit"/>
    <property type="match status" value="1"/>
</dbReference>
<evidence type="ECO:0000256" key="1">
    <source>
        <dbReference type="SAM" id="MobiDB-lite"/>
    </source>
</evidence>
<comment type="caution">
    <text evidence="3">The sequence shown here is derived from an EMBL/GenBank/DDBJ whole genome shotgun (WGS) entry which is preliminary data.</text>
</comment>
<feature type="region of interest" description="Disordered" evidence="1">
    <location>
        <begin position="255"/>
        <end position="289"/>
    </location>
</feature>